<feature type="transmembrane region" description="Helical" evidence="4">
    <location>
        <begin position="83"/>
        <end position="103"/>
    </location>
</feature>
<evidence type="ECO:0000256" key="3">
    <source>
        <dbReference type="ARBA" id="ARBA00023136"/>
    </source>
</evidence>
<feature type="transmembrane region" description="Helical" evidence="4">
    <location>
        <begin position="223"/>
        <end position="243"/>
    </location>
</feature>
<feature type="transmembrane region" description="Helical" evidence="4">
    <location>
        <begin position="250"/>
        <end position="269"/>
    </location>
</feature>
<reference evidence="5" key="1">
    <citation type="submission" date="2020-11" db="EMBL/GenBank/DDBJ databases">
        <title>Novosphingobium aureum sp. nov., a marine bacterium isolated from sediment of a salt flat.</title>
        <authorList>
            <person name="Yoo Y."/>
            <person name="Kim J.-J."/>
        </authorList>
    </citation>
    <scope>NUCLEOTIDE SEQUENCE</scope>
    <source>
        <strain evidence="5">YJ-S2-02</strain>
    </source>
</reference>
<dbReference type="InterPro" id="IPR011701">
    <property type="entry name" value="MFS"/>
</dbReference>
<feature type="transmembrane region" description="Helical" evidence="4">
    <location>
        <begin position="146"/>
        <end position="168"/>
    </location>
</feature>
<proteinExistence type="predicted"/>
<dbReference type="Proteomes" id="UP000617634">
    <property type="component" value="Unassembled WGS sequence"/>
</dbReference>
<dbReference type="InterPro" id="IPR036259">
    <property type="entry name" value="MFS_trans_sf"/>
</dbReference>
<gene>
    <name evidence="5" type="ORF">I5E68_16525</name>
</gene>
<accession>A0A931HFR3</accession>
<feature type="transmembrane region" description="Helical" evidence="4">
    <location>
        <begin position="275"/>
        <end position="296"/>
    </location>
</feature>
<keyword evidence="3 4" id="KW-0472">Membrane</keyword>
<keyword evidence="6" id="KW-1185">Reference proteome</keyword>
<sequence>MILGCIGCLQPGFDPVFLTLLTAAHGIDPAYHGWVVTATQAGMAAGSLATWRWGSRFPRGVFAMAAAIAALAALLTAQTGHLASLLGLRAAYGVAMGVIYTQAMSTASAGRPHGAYGAVFLSQLVLATGIALALPAIAEALDPQSALATLVLAPLGAFAIVALSPRALSHEGQQGPRPLSAAAKADPLNAWLTAGSSLLFICATMMVWTFSGALAVRAGISESVIGQAVALGSLAGAGTALLVMRERPIVPPALTGLLSGATLLAPIAATQLGGAPAFIAAIVALNIGSTAIIVRTSGLASAASRDAWFRRFVACTHALGMILGPLVGSLASGLFGDSGLLAAALCAIAAASLMLFVAQSARPAVRTWHPREESLDEYLTRVQH</sequence>
<dbReference type="SUPFAM" id="SSF103473">
    <property type="entry name" value="MFS general substrate transporter"/>
    <property type="match status" value="1"/>
</dbReference>
<comment type="caution">
    <text evidence="5">The sequence shown here is derived from an EMBL/GenBank/DDBJ whole genome shotgun (WGS) entry which is preliminary data.</text>
</comment>
<protein>
    <submittedName>
        <fullName evidence="5">MFS transporter</fullName>
    </submittedName>
</protein>
<evidence type="ECO:0000313" key="5">
    <source>
        <dbReference type="EMBL" id="MBH0114554.1"/>
    </source>
</evidence>
<feature type="transmembrane region" description="Helical" evidence="4">
    <location>
        <begin position="60"/>
        <end position="77"/>
    </location>
</feature>
<keyword evidence="1 4" id="KW-0812">Transmembrane</keyword>
<dbReference type="Gene3D" id="1.20.1250.20">
    <property type="entry name" value="MFS general substrate transporter like domains"/>
    <property type="match status" value="1"/>
</dbReference>
<feature type="transmembrane region" description="Helical" evidence="4">
    <location>
        <begin position="339"/>
        <end position="358"/>
    </location>
</feature>
<organism evidence="5 6">
    <name type="scientific">Novosphingobium aureum</name>
    <dbReference type="NCBI Taxonomy" id="2792964"/>
    <lineage>
        <taxon>Bacteria</taxon>
        <taxon>Pseudomonadati</taxon>
        <taxon>Pseudomonadota</taxon>
        <taxon>Alphaproteobacteria</taxon>
        <taxon>Sphingomonadales</taxon>
        <taxon>Sphingomonadaceae</taxon>
        <taxon>Novosphingobium</taxon>
    </lineage>
</organism>
<dbReference type="Pfam" id="PF07690">
    <property type="entry name" value="MFS_1"/>
    <property type="match status" value="1"/>
</dbReference>
<evidence type="ECO:0000313" key="6">
    <source>
        <dbReference type="Proteomes" id="UP000617634"/>
    </source>
</evidence>
<evidence type="ECO:0000256" key="4">
    <source>
        <dbReference type="SAM" id="Phobius"/>
    </source>
</evidence>
<keyword evidence="2 4" id="KW-1133">Transmembrane helix</keyword>
<feature type="transmembrane region" description="Helical" evidence="4">
    <location>
        <begin position="308"/>
        <end position="327"/>
    </location>
</feature>
<feature type="transmembrane region" description="Helical" evidence="4">
    <location>
        <begin position="115"/>
        <end position="134"/>
    </location>
</feature>
<dbReference type="AlphaFoldDB" id="A0A931HFR3"/>
<dbReference type="EMBL" id="JADZGI010000003">
    <property type="protein sequence ID" value="MBH0114554.1"/>
    <property type="molecule type" value="Genomic_DNA"/>
</dbReference>
<evidence type="ECO:0000256" key="2">
    <source>
        <dbReference type="ARBA" id="ARBA00022989"/>
    </source>
</evidence>
<feature type="transmembrane region" description="Helical" evidence="4">
    <location>
        <begin position="188"/>
        <end position="211"/>
    </location>
</feature>
<dbReference type="GO" id="GO:0022857">
    <property type="term" value="F:transmembrane transporter activity"/>
    <property type="evidence" value="ECO:0007669"/>
    <property type="project" value="InterPro"/>
</dbReference>
<name>A0A931HFR3_9SPHN</name>
<evidence type="ECO:0000256" key="1">
    <source>
        <dbReference type="ARBA" id="ARBA00022692"/>
    </source>
</evidence>